<dbReference type="OrthoDB" id="6151390at2759"/>
<name>A0A6J8ERJ3_MYTCO</name>
<keyword evidence="3" id="KW-0862">Zinc</keyword>
<feature type="region of interest" description="Disordered" evidence="5">
    <location>
        <begin position="917"/>
        <end position="953"/>
    </location>
</feature>
<feature type="transmembrane region" description="Helical" evidence="6">
    <location>
        <begin position="571"/>
        <end position="591"/>
    </location>
</feature>
<keyword evidence="6" id="KW-0472">Membrane</keyword>
<feature type="compositionally biased region" description="Polar residues" evidence="5">
    <location>
        <begin position="157"/>
        <end position="175"/>
    </location>
</feature>
<dbReference type="InterPro" id="IPR011011">
    <property type="entry name" value="Znf_FYVE_PHD"/>
</dbReference>
<dbReference type="PANTHER" id="PTHR33395:SF22">
    <property type="entry name" value="REVERSE TRANSCRIPTASE DOMAIN-CONTAINING PROTEIN"/>
    <property type="match status" value="1"/>
</dbReference>
<evidence type="ECO:0000256" key="6">
    <source>
        <dbReference type="SAM" id="Phobius"/>
    </source>
</evidence>
<feature type="compositionally biased region" description="Basic and acidic residues" evidence="5">
    <location>
        <begin position="930"/>
        <end position="953"/>
    </location>
</feature>
<keyword evidence="1" id="KW-0479">Metal-binding</keyword>
<dbReference type="GO" id="GO:0008270">
    <property type="term" value="F:zinc ion binding"/>
    <property type="evidence" value="ECO:0007669"/>
    <property type="project" value="UniProtKB-KW"/>
</dbReference>
<dbReference type="Gene3D" id="3.60.10.10">
    <property type="entry name" value="Endonuclease/exonuclease/phosphatase"/>
    <property type="match status" value="1"/>
</dbReference>
<gene>
    <name evidence="8" type="ORF">MCOR_55208</name>
</gene>
<keyword evidence="9" id="KW-1185">Reference proteome</keyword>
<evidence type="ECO:0000313" key="8">
    <source>
        <dbReference type="EMBL" id="CAC5423219.1"/>
    </source>
</evidence>
<dbReference type="SUPFAM" id="SSF57903">
    <property type="entry name" value="FYVE/PHD zinc finger"/>
    <property type="match status" value="1"/>
</dbReference>
<dbReference type="GO" id="GO:0061343">
    <property type="term" value="P:cell adhesion involved in heart morphogenesis"/>
    <property type="evidence" value="ECO:0007669"/>
    <property type="project" value="TreeGrafter"/>
</dbReference>
<organism evidence="8 9">
    <name type="scientific">Mytilus coruscus</name>
    <name type="common">Sea mussel</name>
    <dbReference type="NCBI Taxonomy" id="42192"/>
    <lineage>
        <taxon>Eukaryota</taxon>
        <taxon>Metazoa</taxon>
        <taxon>Spiralia</taxon>
        <taxon>Lophotrochozoa</taxon>
        <taxon>Mollusca</taxon>
        <taxon>Bivalvia</taxon>
        <taxon>Autobranchia</taxon>
        <taxon>Pteriomorphia</taxon>
        <taxon>Mytilida</taxon>
        <taxon>Mytiloidea</taxon>
        <taxon>Mytilidae</taxon>
        <taxon>Mytilinae</taxon>
        <taxon>Mytilus</taxon>
    </lineage>
</organism>
<evidence type="ECO:0000256" key="5">
    <source>
        <dbReference type="SAM" id="MobiDB-lite"/>
    </source>
</evidence>
<dbReference type="SUPFAM" id="SSF56219">
    <property type="entry name" value="DNase I-like"/>
    <property type="match status" value="1"/>
</dbReference>
<dbReference type="InterPro" id="IPR005135">
    <property type="entry name" value="Endo/exonuclease/phosphatase"/>
</dbReference>
<dbReference type="PANTHER" id="PTHR33395">
    <property type="entry name" value="TRANSCRIPTASE, PUTATIVE-RELATED-RELATED"/>
    <property type="match status" value="1"/>
</dbReference>
<evidence type="ECO:0000313" key="9">
    <source>
        <dbReference type="Proteomes" id="UP000507470"/>
    </source>
</evidence>
<dbReference type="Pfam" id="PF14529">
    <property type="entry name" value="Exo_endo_phos_2"/>
    <property type="match status" value="1"/>
</dbReference>
<keyword evidence="6" id="KW-0812">Transmembrane</keyword>
<feature type="transmembrane region" description="Helical" evidence="6">
    <location>
        <begin position="655"/>
        <end position="678"/>
    </location>
</feature>
<feature type="domain" description="PHD-type" evidence="7">
    <location>
        <begin position="75"/>
        <end position="132"/>
    </location>
</feature>
<dbReference type="Gene3D" id="3.30.40.10">
    <property type="entry name" value="Zinc/RING finger domain, C3HC4 (zinc finger)"/>
    <property type="match status" value="1"/>
</dbReference>
<dbReference type="PROSITE" id="PS50016">
    <property type="entry name" value="ZF_PHD_2"/>
    <property type="match status" value="1"/>
</dbReference>
<reference evidence="8 9" key="1">
    <citation type="submission" date="2020-06" db="EMBL/GenBank/DDBJ databases">
        <authorList>
            <person name="Li R."/>
            <person name="Bekaert M."/>
        </authorList>
    </citation>
    <scope>NUCLEOTIDE SEQUENCE [LARGE SCALE GENOMIC DNA]</scope>
    <source>
        <strain evidence="9">wild</strain>
    </source>
</reference>
<feature type="region of interest" description="Disordered" evidence="5">
    <location>
        <begin position="846"/>
        <end position="899"/>
    </location>
</feature>
<dbReference type="InterPro" id="IPR036691">
    <property type="entry name" value="Endo/exonu/phosph_ase_sf"/>
</dbReference>
<dbReference type="PROSITE" id="PS01359">
    <property type="entry name" value="ZF_PHD_1"/>
    <property type="match status" value="1"/>
</dbReference>
<protein>
    <recommendedName>
        <fullName evidence="7">PHD-type domain-containing protein</fullName>
    </recommendedName>
</protein>
<feature type="region of interest" description="Disordered" evidence="5">
    <location>
        <begin position="157"/>
        <end position="185"/>
    </location>
</feature>
<sequence length="953" mass="108521">MSMKTEDNSVLPLIDENKDPIFDNKGKVELLQNKFFGGSHLKADSFDKEFYDEINKEYIELNNKTLSRSENNSTIYPCGKCDKPVTWDDKGIVCDTCNQWYHAQCQSLDTKYYLEHVNNSGIAWDCIMCECPNYSTFCYSLVFSTSNQFSILSDTPLDSPTPTRNLRPVHSSTPDNTRKSKATSNTTSTIRMVNVNFQSSKTKQGQLYNMLDSTKRDIILGTETWIDSSIKDSQIFPPGYNIYRNDRNLNGGGVLVAVRDNLISSPVTELQTDCEMVWCKLELVGHKAIYLTSFYNPKTSNEEGYKQFDISMSRATNVKNAFIIAAGDFNLPGWDWKTNQLKPKTQNVNIHHKFTDILDDHGLTQIVNEPTRGTNTLDLFITNYPDSFRRTEVIPGLSDHDIVYTEVDRIPAKLQQKPRKIFLYKKARWQNVKDDLHNIKVTAKSLYDIKSSLHCCGVYYANDTRTTQGKQFCCRNAHPSITNSDDPNTLAYSELLESLFGGCGSYKTETCADAILVKTRMFVAWFLAIVLLQIVLEIIAVIFVNKEMMFRGIKSFCVSNWKRSKMTMVHLISLGSLFICNLVVLCLAINIRYDKVFGNSDIQELFSRISIANYYNFMKTINVFSIVNVTFSSVSIANVIFSIVLLVLPKWKRVLSFVSIGLLCIVAVGNFIQVGLFMKFFNNVSSGLDDRLMNQFNTSYRYNGGYDYSDYSATHESSSSLSWNTLFVQAECCGVGPRIESSFESTYWYIHGDRSVGEEIPVQCCISQSNVFPYNTSRDVRCNSPILEGYFHSQSCDVAVNIRLRIYSTVFIVFMAIIILAEICCVVTTLLNAKRFKQDATILNRSKKPSGEDTEMRKNDKTQKEKDNARKKRKHGDKEAKGLPRNKKQRSVGTVEIHQKANTIVQENAGENIELQMMKSMEIEDTVNNKPDKPNNKRRQDDLAEKDLTMLDN</sequence>
<proteinExistence type="predicted"/>
<feature type="transmembrane region" description="Helical" evidence="6">
    <location>
        <begin position="522"/>
        <end position="544"/>
    </location>
</feature>
<keyword evidence="6" id="KW-1133">Transmembrane helix</keyword>
<dbReference type="GO" id="GO:0003824">
    <property type="term" value="F:catalytic activity"/>
    <property type="evidence" value="ECO:0007669"/>
    <property type="project" value="InterPro"/>
</dbReference>
<accession>A0A6J8ERJ3</accession>
<dbReference type="InterPro" id="IPR019786">
    <property type="entry name" value="Zinc_finger_PHD-type_CS"/>
</dbReference>
<feature type="transmembrane region" description="Helical" evidence="6">
    <location>
        <begin position="806"/>
        <end position="831"/>
    </location>
</feature>
<dbReference type="GO" id="GO:0031012">
    <property type="term" value="C:extracellular matrix"/>
    <property type="evidence" value="ECO:0007669"/>
    <property type="project" value="TreeGrafter"/>
</dbReference>
<dbReference type="InterPro" id="IPR013083">
    <property type="entry name" value="Znf_RING/FYVE/PHD"/>
</dbReference>
<feature type="transmembrane region" description="Helical" evidence="6">
    <location>
        <begin position="623"/>
        <end position="648"/>
    </location>
</feature>
<evidence type="ECO:0000256" key="2">
    <source>
        <dbReference type="ARBA" id="ARBA00022771"/>
    </source>
</evidence>
<dbReference type="GO" id="GO:0007508">
    <property type="term" value="P:larval heart development"/>
    <property type="evidence" value="ECO:0007669"/>
    <property type="project" value="TreeGrafter"/>
</dbReference>
<evidence type="ECO:0000256" key="4">
    <source>
        <dbReference type="PROSITE-ProRule" id="PRU00146"/>
    </source>
</evidence>
<feature type="compositionally biased region" description="Basic and acidic residues" evidence="5">
    <location>
        <begin position="849"/>
        <end position="868"/>
    </location>
</feature>
<evidence type="ECO:0000256" key="3">
    <source>
        <dbReference type="ARBA" id="ARBA00022833"/>
    </source>
</evidence>
<dbReference type="InterPro" id="IPR019787">
    <property type="entry name" value="Znf_PHD-finger"/>
</dbReference>
<dbReference type="AlphaFoldDB" id="A0A6J8ERJ3"/>
<evidence type="ECO:0000259" key="7">
    <source>
        <dbReference type="PROSITE" id="PS50016"/>
    </source>
</evidence>
<dbReference type="Proteomes" id="UP000507470">
    <property type="component" value="Unassembled WGS sequence"/>
</dbReference>
<dbReference type="EMBL" id="CACVKT020009753">
    <property type="protein sequence ID" value="CAC5423219.1"/>
    <property type="molecule type" value="Genomic_DNA"/>
</dbReference>
<evidence type="ECO:0000256" key="1">
    <source>
        <dbReference type="ARBA" id="ARBA00022723"/>
    </source>
</evidence>
<keyword evidence="2 4" id="KW-0863">Zinc-finger</keyword>